<evidence type="ECO:0000256" key="5">
    <source>
        <dbReference type="ARBA" id="ARBA00022737"/>
    </source>
</evidence>
<keyword evidence="8" id="KW-1278">Translocase</keyword>
<dbReference type="InterPro" id="IPR003439">
    <property type="entry name" value="ABC_transporter-like_ATP-bd"/>
</dbReference>
<evidence type="ECO:0000313" key="12">
    <source>
        <dbReference type="Proteomes" id="UP000217083"/>
    </source>
</evidence>
<evidence type="ECO:0000256" key="2">
    <source>
        <dbReference type="ARBA" id="ARBA00005417"/>
    </source>
</evidence>
<evidence type="ECO:0000256" key="8">
    <source>
        <dbReference type="ARBA" id="ARBA00022967"/>
    </source>
</evidence>
<dbReference type="CDD" id="cd03216">
    <property type="entry name" value="ABC_Carb_Monos_I"/>
    <property type="match status" value="1"/>
</dbReference>
<dbReference type="PANTHER" id="PTHR43790:SF4">
    <property type="entry name" value="GUANOSINE IMPORT ATP-BINDING PROTEIN NUPO"/>
    <property type="match status" value="1"/>
</dbReference>
<dbReference type="RefSeq" id="WP_094920328.1">
    <property type="nucleotide sequence ID" value="NZ_NPIA01000001.1"/>
</dbReference>
<keyword evidence="4" id="KW-1003">Cell membrane</keyword>
<dbReference type="GO" id="GO:0005524">
    <property type="term" value="F:ATP binding"/>
    <property type="evidence" value="ECO:0007669"/>
    <property type="project" value="UniProtKB-KW"/>
</dbReference>
<evidence type="ECO:0000256" key="6">
    <source>
        <dbReference type="ARBA" id="ARBA00022741"/>
    </source>
</evidence>
<keyword evidence="7 11" id="KW-0067">ATP-binding</keyword>
<proteinExistence type="inferred from homology"/>
<keyword evidence="5" id="KW-0677">Repeat</keyword>
<accession>A0A263BWC7</accession>
<sequence>MEHVIEMLNIRKEFPGIVANDNITLQVKKGEIHALLGENGAGKSTLMNVLFGLYQPEKGEIRVEGEAVKITDPNVANELGIGMVHQHFMLVDKFTVAENIILGSEPKKAGKIDMAKAVNDVKQISEQYGLAVDPLAKIEDISVGMQQRVEILKTLYRGANILIFDEPTAVLTPQEIKELIQIMKRLIEEGKSIILITHKLKEIMEVCDRCTVIRRGKGIGTVNVSETNEEQLASMMVGREVNFKVEKTEANPDKPVLEIKNLQVKDSRDVNAVNGLNLEVRAGEIVGIAGVDGNGQTELIEAITGLRKTAAGEVLINNKNVANLPPRKITESGVGHIPEDRHKHGLILDFSIGENMVLQTYYQKPYSNKGVLNYKEIFKKAKSLISSYDVRTPDEFTPARALSGGNQQKAIIAREVDRSPELLIAAQPTRGLDVGAIEFIHSKLIEERDKGRAVLLISFELDEIMNVSDRIAVIYEGEIVAVVDPKETDEQQLGLLMAGSKATGTKAGGA</sequence>
<keyword evidence="12" id="KW-1185">Reference proteome</keyword>
<keyword evidence="6" id="KW-0547">Nucleotide-binding</keyword>
<dbReference type="FunFam" id="3.40.50.300:FF:000127">
    <property type="entry name" value="Ribose import ATP-binding protein RbsA"/>
    <property type="match status" value="1"/>
</dbReference>
<dbReference type="InterPro" id="IPR017871">
    <property type="entry name" value="ABC_transporter-like_CS"/>
</dbReference>
<dbReference type="EMBL" id="NPIA01000001">
    <property type="protein sequence ID" value="OZM58051.1"/>
    <property type="molecule type" value="Genomic_DNA"/>
</dbReference>
<name>A0A263BWC7_9BACI</name>
<evidence type="ECO:0000259" key="10">
    <source>
        <dbReference type="PROSITE" id="PS50893"/>
    </source>
</evidence>
<evidence type="ECO:0000256" key="3">
    <source>
        <dbReference type="ARBA" id="ARBA00022448"/>
    </source>
</evidence>
<keyword evidence="9" id="KW-0472">Membrane</keyword>
<evidence type="ECO:0000256" key="9">
    <source>
        <dbReference type="ARBA" id="ARBA00023136"/>
    </source>
</evidence>
<comment type="subcellular location">
    <subcellularLocation>
        <location evidence="1">Cell membrane</location>
        <topology evidence="1">Peripheral membrane protein</topology>
    </subcellularLocation>
</comment>
<dbReference type="InterPro" id="IPR050107">
    <property type="entry name" value="ABC_carbohydrate_import_ATPase"/>
</dbReference>
<dbReference type="Pfam" id="PF00005">
    <property type="entry name" value="ABC_tran"/>
    <property type="match status" value="2"/>
</dbReference>
<comment type="similarity">
    <text evidence="2">Belongs to the ABC transporter superfamily.</text>
</comment>
<dbReference type="SMART" id="SM00382">
    <property type="entry name" value="AAA"/>
    <property type="match status" value="1"/>
</dbReference>
<feature type="domain" description="ABC transporter" evidence="10">
    <location>
        <begin position="257"/>
        <end position="501"/>
    </location>
</feature>
<dbReference type="InterPro" id="IPR003593">
    <property type="entry name" value="AAA+_ATPase"/>
</dbReference>
<dbReference type="SUPFAM" id="SSF52540">
    <property type="entry name" value="P-loop containing nucleoside triphosphate hydrolases"/>
    <property type="match status" value="2"/>
</dbReference>
<protein>
    <submittedName>
        <fullName evidence="11">Heme ABC transporter ATP-binding protein</fullName>
    </submittedName>
</protein>
<dbReference type="Proteomes" id="UP000217083">
    <property type="component" value="Unassembled WGS sequence"/>
</dbReference>
<evidence type="ECO:0000256" key="7">
    <source>
        <dbReference type="ARBA" id="ARBA00022840"/>
    </source>
</evidence>
<dbReference type="GO" id="GO:0005886">
    <property type="term" value="C:plasma membrane"/>
    <property type="evidence" value="ECO:0007669"/>
    <property type="project" value="UniProtKB-SubCell"/>
</dbReference>
<evidence type="ECO:0000313" key="11">
    <source>
        <dbReference type="EMBL" id="OZM58051.1"/>
    </source>
</evidence>
<evidence type="ECO:0000256" key="4">
    <source>
        <dbReference type="ARBA" id="ARBA00022475"/>
    </source>
</evidence>
<dbReference type="FunFam" id="3.40.50.300:FF:001390">
    <property type="entry name" value="ABC transporter, ATP-binding protein"/>
    <property type="match status" value="1"/>
</dbReference>
<dbReference type="PROSITE" id="PS50893">
    <property type="entry name" value="ABC_TRANSPORTER_2"/>
    <property type="match status" value="2"/>
</dbReference>
<reference evidence="11 12" key="2">
    <citation type="submission" date="2017-09" db="EMBL/GenBank/DDBJ databases">
        <title>Bacillus patelloidae sp. nov., isolated from the intestinal tract of a marine limpet.</title>
        <authorList>
            <person name="Liu R."/>
            <person name="Dong C."/>
            <person name="Shao Z."/>
        </authorList>
    </citation>
    <scope>NUCLEOTIDE SEQUENCE [LARGE SCALE GENOMIC DNA]</scope>
    <source>
        <strain evidence="11 12">SA5d-4</strain>
    </source>
</reference>
<feature type="domain" description="ABC transporter" evidence="10">
    <location>
        <begin position="5"/>
        <end position="240"/>
    </location>
</feature>
<comment type="caution">
    <text evidence="11">The sequence shown here is derived from an EMBL/GenBank/DDBJ whole genome shotgun (WGS) entry which is preliminary data.</text>
</comment>
<dbReference type="GO" id="GO:0016887">
    <property type="term" value="F:ATP hydrolysis activity"/>
    <property type="evidence" value="ECO:0007669"/>
    <property type="project" value="InterPro"/>
</dbReference>
<dbReference type="Gene3D" id="3.40.50.300">
    <property type="entry name" value="P-loop containing nucleotide triphosphate hydrolases"/>
    <property type="match status" value="2"/>
</dbReference>
<keyword evidence="3" id="KW-0813">Transport</keyword>
<dbReference type="CDD" id="cd03215">
    <property type="entry name" value="ABC_Carb_Monos_II"/>
    <property type="match status" value="1"/>
</dbReference>
<evidence type="ECO:0000256" key="1">
    <source>
        <dbReference type="ARBA" id="ARBA00004202"/>
    </source>
</evidence>
<organism evidence="11 12">
    <name type="scientific">Lottiidibacillus patelloidae</name>
    <dbReference type="NCBI Taxonomy" id="2670334"/>
    <lineage>
        <taxon>Bacteria</taxon>
        <taxon>Bacillati</taxon>
        <taxon>Bacillota</taxon>
        <taxon>Bacilli</taxon>
        <taxon>Bacillales</taxon>
        <taxon>Bacillaceae</taxon>
        <taxon>Lottiidibacillus</taxon>
    </lineage>
</organism>
<dbReference type="InterPro" id="IPR027417">
    <property type="entry name" value="P-loop_NTPase"/>
</dbReference>
<dbReference type="AlphaFoldDB" id="A0A263BWC7"/>
<reference evidence="12" key="1">
    <citation type="submission" date="2017-08" db="EMBL/GenBank/DDBJ databases">
        <authorList>
            <person name="Huang Z."/>
        </authorList>
    </citation>
    <scope>NUCLEOTIDE SEQUENCE [LARGE SCALE GENOMIC DNA]</scope>
    <source>
        <strain evidence="12">SA5d-4</strain>
    </source>
</reference>
<dbReference type="PANTHER" id="PTHR43790">
    <property type="entry name" value="CARBOHYDRATE TRANSPORT ATP-BINDING PROTEIN MG119-RELATED"/>
    <property type="match status" value="1"/>
</dbReference>
<gene>
    <name evidence="11" type="ORF">CIB95_00280</name>
</gene>
<dbReference type="PROSITE" id="PS00211">
    <property type="entry name" value="ABC_TRANSPORTER_1"/>
    <property type="match status" value="2"/>
</dbReference>